<gene>
    <name evidence="3" type="ORF">FDP41_005568</name>
</gene>
<dbReference type="GO" id="GO:0031146">
    <property type="term" value="P:SCF-dependent proteasomal ubiquitin-dependent protein catabolic process"/>
    <property type="evidence" value="ECO:0007669"/>
    <property type="project" value="TreeGrafter"/>
</dbReference>
<dbReference type="GO" id="GO:0019005">
    <property type="term" value="C:SCF ubiquitin ligase complex"/>
    <property type="evidence" value="ECO:0007669"/>
    <property type="project" value="TreeGrafter"/>
</dbReference>
<name>A0A6A5BNB7_NAEFO</name>
<reference evidence="3 4" key="1">
    <citation type="journal article" date="2019" name="Sci. Rep.">
        <title>Nanopore sequencing improves the draft genome of the human pathogenic amoeba Naegleria fowleri.</title>
        <authorList>
            <person name="Liechti N."/>
            <person name="Schurch N."/>
            <person name="Bruggmann R."/>
            <person name="Wittwer M."/>
        </authorList>
    </citation>
    <scope>NUCLEOTIDE SEQUENCE [LARGE SCALE GENOMIC DNA]</scope>
    <source>
        <strain evidence="3 4">ATCC 30894</strain>
    </source>
</reference>
<sequence length="722" mass="81670">MDENPLPFQHHHLEEDHENEHQTLHGDDTSLHGVEGGIQFDEEEDNGMPMTLNPTHIDMASNGNHQHVDDDLTKLMSLPNSEEHATHEEEGEDDLLTMDVVRFGNSSSSKRGMKELPSEPQASTLDGNYSFDDHGKDYVLKSVKTCERKKKNQSKVYKIHKILWKRNHEANYPQIHLNDGVENKTEFIYLIMSEIATESDVIGVTEQFGPILIGLDIRNCNLSKKLKTQPQAKKRKKEEEKEEDGEKEDFSHPVLQSISSNCLNLEVLKIDGNNFNAEQVAASKLFENCVKLRTYYGPMSFSCLNSKNKSILAKLQKIKLELDSLPITLARAVVKNTKKGPTIVKIGKETSIPYKAFQEFGEDVHKLIIDTAKYSGSKENLPKILRNTFPDLEELHIVNESTIDSTDLKIIGKLTQLTVLNFTHCDTITDLGLATIFQKCTLLRKIILDNCWQISDEAFSHLKHLPNLTYMDISNIRVTNSTLKTIANSISSGDLFTHFISENNYNATDEGLKFFLEKFPNLQCLDINNWGKLTDATLENIGNFLKHPKHLGLMQGSKSKPRYTSNGLRKALQSKTIETLTIHYVENINDTMIALSELCPNLKRFGIRGNENITDDALEVMCDGCSQLEILDISQCSLLTDEALNAVSNSLKSLLQINISYCDEMTCDGIEVMLDACSRVTHIHIKPDFPYIEQARVLFHEHSTRYSQEVSVHFSKTLNDSS</sequence>
<dbReference type="SUPFAM" id="SSF52047">
    <property type="entry name" value="RNI-like"/>
    <property type="match status" value="1"/>
</dbReference>
<dbReference type="SMART" id="SM00367">
    <property type="entry name" value="LRR_CC"/>
    <property type="match status" value="6"/>
</dbReference>
<dbReference type="InterPro" id="IPR006553">
    <property type="entry name" value="Leu-rich_rpt_Cys-con_subtyp"/>
</dbReference>
<proteinExistence type="predicted"/>
<evidence type="ECO:0000313" key="3">
    <source>
        <dbReference type="EMBL" id="KAF0975574.1"/>
    </source>
</evidence>
<dbReference type="RefSeq" id="XP_044560287.1">
    <property type="nucleotide sequence ID" value="XM_044709106.1"/>
</dbReference>
<feature type="domain" description="F-box/LRR-repeat protein 15-like leucin rich repeat" evidence="2">
    <location>
        <begin position="428"/>
        <end position="648"/>
    </location>
</feature>
<dbReference type="OrthoDB" id="550575at2759"/>
<feature type="region of interest" description="Disordered" evidence="1">
    <location>
        <begin position="106"/>
        <end position="128"/>
    </location>
</feature>
<dbReference type="InterPro" id="IPR057207">
    <property type="entry name" value="FBXL15_LRR"/>
</dbReference>
<evidence type="ECO:0000313" key="4">
    <source>
        <dbReference type="Proteomes" id="UP000444721"/>
    </source>
</evidence>
<feature type="region of interest" description="Disordered" evidence="1">
    <location>
        <begin position="228"/>
        <end position="251"/>
    </location>
</feature>
<evidence type="ECO:0000259" key="2">
    <source>
        <dbReference type="Pfam" id="PF25372"/>
    </source>
</evidence>
<accession>A0A6A5BNB7</accession>
<dbReference type="PANTHER" id="PTHR13318:SF95">
    <property type="entry name" value="F-BOX PROTEIN YLR352W"/>
    <property type="match status" value="1"/>
</dbReference>
<dbReference type="VEuPathDB" id="AmoebaDB:NfTy_067220"/>
<protein>
    <recommendedName>
        <fullName evidence="2">F-box/LRR-repeat protein 15-like leucin rich repeat domain-containing protein</fullName>
    </recommendedName>
</protein>
<dbReference type="InterPro" id="IPR032675">
    <property type="entry name" value="LRR_dom_sf"/>
</dbReference>
<dbReference type="GeneID" id="68112786"/>
<organism evidence="3 4">
    <name type="scientific">Naegleria fowleri</name>
    <name type="common">Brain eating amoeba</name>
    <dbReference type="NCBI Taxonomy" id="5763"/>
    <lineage>
        <taxon>Eukaryota</taxon>
        <taxon>Discoba</taxon>
        <taxon>Heterolobosea</taxon>
        <taxon>Tetramitia</taxon>
        <taxon>Eutetramitia</taxon>
        <taxon>Vahlkampfiidae</taxon>
        <taxon>Naegleria</taxon>
    </lineage>
</organism>
<dbReference type="VEuPathDB" id="AmoebaDB:NF0023920"/>
<dbReference type="Pfam" id="PF25372">
    <property type="entry name" value="DUF7885"/>
    <property type="match status" value="1"/>
</dbReference>
<keyword evidence="4" id="KW-1185">Reference proteome</keyword>
<dbReference type="PANTHER" id="PTHR13318">
    <property type="entry name" value="PARTNER OF PAIRED, ISOFORM B-RELATED"/>
    <property type="match status" value="1"/>
</dbReference>
<comment type="caution">
    <text evidence="3">The sequence shown here is derived from an EMBL/GenBank/DDBJ whole genome shotgun (WGS) entry which is preliminary data.</text>
</comment>
<dbReference type="Gene3D" id="3.80.10.10">
    <property type="entry name" value="Ribonuclease Inhibitor"/>
    <property type="match status" value="2"/>
</dbReference>
<dbReference type="AlphaFoldDB" id="A0A6A5BNB7"/>
<dbReference type="OMA" id="NYNATDE"/>
<dbReference type="EMBL" id="VFQX01000044">
    <property type="protein sequence ID" value="KAF0975574.1"/>
    <property type="molecule type" value="Genomic_DNA"/>
</dbReference>
<evidence type="ECO:0000256" key="1">
    <source>
        <dbReference type="SAM" id="MobiDB-lite"/>
    </source>
</evidence>
<dbReference type="VEuPathDB" id="AmoebaDB:FDP41_005568"/>
<dbReference type="Proteomes" id="UP000444721">
    <property type="component" value="Unassembled WGS sequence"/>
</dbReference>